<dbReference type="STRING" id="7395.A0A1A9UKZ3"/>
<dbReference type="AlphaFoldDB" id="A0A1A9UKZ3"/>
<reference evidence="1" key="1">
    <citation type="submission" date="2020-05" db="UniProtKB">
        <authorList>
            <consortium name="EnsemblMetazoa"/>
        </authorList>
    </citation>
    <scope>IDENTIFICATION</scope>
    <source>
        <strain evidence="1">TTRI</strain>
    </source>
</reference>
<sequence>MTLQLLYGNDVTKFSIGIVIQQVCFQIQGRTSNATSANSDSLGPAVFSFDNRYLRVGYFQSPGRAMQAYRKLGVEAEDVEENEQEEHNRDQDVWMDEPSLWYAQDIYTLIPENFNPCNLSSRKP</sequence>
<dbReference type="EnsemblMetazoa" id="GAUT007902-RA">
    <property type="protein sequence ID" value="GAUT007902-PA"/>
    <property type="gene ID" value="GAUT007902"/>
</dbReference>
<proteinExistence type="predicted"/>
<name>A0A1A9UKZ3_GLOAU</name>
<evidence type="ECO:0000313" key="1">
    <source>
        <dbReference type="EnsemblMetazoa" id="GAUT007902-PA"/>
    </source>
</evidence>
<protein>
    <submittedName>
        <fullName evidence="1">Uncharacterized protein</fullName>
    </submittedName>
</protein>
<dbReference type="VEuPathDB" id="VectorBase:GAUT007902"/>
<keyword evidence="2" id="KW-1185">Reference proteome</keyword>
<evidence type="ECO:0000313" key="2">
    <source>
        <dbReference type="Proteomes" id="UP000078200"/>
    </source>
</evidence>
<organism evidence="1 2">
    <name type="scientific">Glossina austeni</name>
    <name type="common">Savannah tsetse fly</name>
    <dbReference type="NCBI Taxonomy" id="7395"/>
    <lineage>
        <taxon>Eukaryota</taxon>
        <taxon>Metazoa</taxon>
        <taxon>Ecdysozoa</taxon>
        <taxon>Arthropoda</taxon>
        <taxon>Hexapoda</taxon>
        <taxon>Insecta</taxon>
        <taxon>Pterygota</taxon>
        <taxon>Neoptera</taxon>
        <taxon>Endopterygota</taxon>
        <taxon>Diptera</taxon>
        <taxon>Brachycera</taxon>
        <taxon>Muscomorpha</taxon>
        <taxon>Hippoboscoidea</taxon>
        <taxon>Glossinidae</taxon>
        <taxon>Glossina</taxon>
    </lineage>
</organism>
<dbReference type="Proteomes" id="UP000078200">
    <property type="component" value="Unassembled WGS sequence"/>
</dbReference>
<accession>A0A1A9UKZ3</accession>